<sequence>METCDRAQRACLSCARAGGGRLRGAVPHDFLGSRTVTGDSLGSSSRNRHDVGTRAGRRECRSRTQIRRYTSAAADVDCREGGRVLGHVEILSTGNIQRRQSGVIERQCRSGSATRDNVQRLDACIAHSGCGARDCVCVQIQRRDSLCSQGTRFVDSNSPTRTGQGQRRQARVIDVRTAAEVVQRDASNRADLGRAAKTHVGDSHETVHDTANSSGAGSRKGARVKNVAGHSEAVACISKGRSARGRCGKRNRSSDGASSEPPRPGTTHRTTVGSNCSYGGRQICTVGLSQIQRGELCSRYQVNSARSDSHAPDNHRVIRTYRTESNGGSCRSEGTSSNARHCSHSSSLRHGHRRRRCGTVDINGAFGSNKRGTGGAGDCRSNNVLSHADCRAARRRDCARYG</sequence>
<reference evidence="2 3" key="1">
    <citation type="submission" date="2016-01" db="EMBL/GenBank/DDBJ databases">
        <authorList>
            <person name="Oliw E.H."/>
        </authorList>
    </citation>
    <scope>NUCLEOTIDE SEQUENCE [LARGE SCALE GENOMIC DNA]</scope>
    <source>
        <strain evidence="2">LMG 27134</strain>
    </source>
</reference>
<feature type="compositionally biased region" description="Basic residues" evidence="1">
    <location>
        <begin position="241"/>
        <end position="251"/>
    </location>
</feature>
<name>A0A158K252_9BURK</name>
<feature type="compositionally biased region" description="Polar residues" evidence="1">
    <location>
        <begin position="34"/>
        <end position="45"/>
    </location>
</feature>
<organism evidence="2 3">
    <name type="scientific">Caballeronia udeis</name>
    <dbReference type="NCBI Taxonomy" id="1232866"/>
    <lineage>
        <taxon>Bacteria</taxon>
        <taxon>Pseudomonadati</taxon>
        <taxon>Pseudomonadota</taxon>
        <taxon>Betaproteobacteria</taxon>
        <taxon>Burkholderiales</taxon>
        <taxon>Burkholderiaceae</taxon>
        <taxon>Caballeronia</taxon>
    </lineage>
</organism>
<evidence type="ECO:0000256" key="1">
    <source>
        <dbReference type="SAM" id="MobiDB-lite"/>
    </source>
</evidence>
<feature type="compositionally biased region" description="Basic and acidic residues" evidence="1">
    <location>
        <begin position="47"/>
        <end position="57"/>
    </location>
</feature>
<gene>
    <name evidence="2" type="ORF">AWB69_09240</name>
</gene>
<feature type="region of interest" description="Disordered" evidence="1">
    <location>
        <begin position="241"/>
        <end position="274"/>
    </location>
</feature>
<evidence type="ECO:0000313" key="3">
    <source>
        <dbReference type="Proteomes" id="UP000054683"/>
    </source>
</evidence>
<feature type="compositionally biased region" description="Basic and acidic residues" evidence="1">
    <location>
        <begin position="185"/>
        <end position="208"/>
    </location>
</feature>
<feature type="region of interest" description="Disordered" evidence="1">
    <location>
        <begin position="324"/>
        <end position="354"/>
    </location>
</feature>
<feature type="region of interest" description="Disordered" evidence="1">
    <location>
        <begin position="34"/>
        <end position="57"/>
    </location>
</feature>
<evidence type="ECO:0000313" key="2">
    <source>
        <dbReference type="EMBL" id="SAL74789.1"/>
    </source>
</evidence>
<feature type="region of interest" description="Disordered" evidence="1">
    <location>
        <begin position="185"/>
        <end position="227"/>
    </location>
</feature>
<accession>A0A158K252</accession>
<feature type="compositionally biased region" description="Basic residues" evidence="1">
    <location>
        <begin position="341"/>
        <end position="354"/>
    </location>
</feature>
<dbReference type="EMBL" id="FCOK02000170">
    <property type="protein sequence ID" value="SAL74789.1"/>
    <property type="molecule type" value="Genomic_DNA"/>
</dbReference>
<feature type="compositionally biased region" description="Polar residues" evidence="1">
    <location>
        <begin position="324"/>
        <end position="335"/>
    </location>
</feature>
<protein>
    <submittedName>
        <fullName evidence="2">Uncharacterized protein</fullName>
    </submittedName>
</protein>
<dbReference type="AlphaFoldDB" id="A0A158K252"/>
<proteinExistence type="predicted"/>
<dbReference type="Proteomes" id="UP000054683">
    <property type="component" value="Unassembled WGS sequence"/>
</dbReference>